<organism evidence="1 2">
    <name type="scientific">Physocladia obscura</name>
    <dbReference type="NCBI Taxonomy" id="109957"/>
    <lineage>
        <taxon>Eukaryota</taxon>
        <taxon>Fungi</taxon>
        <taxon>Fungi incertae sedis</taxon>
        <taxon>Chytridiomycota</taxon>
        <taxon>Chytridiomycota incertae sedis</taxon>
        <taxon>Chytridiomycetes</taxon>
        <taxon>Chytridiales</taxon>
        <taxon>Chytriomycetaceae</taxon>
        <taxon>Physocladia</taxon>
    </lineage>
</organism>
<dbReference type="AlphaFoldDB" id="A0AAD5T303"/>
<sequence length="172" mass="19450">MAGRDLPLAYFEGSRPVAAADKHFADLTKIQANAIEILRQTVVNLTMWKKRIPENLKTFTAQHWNGNISLNVLECYGTHQLVVVSLSYTKLFVDDVYVHNFDTVQIPKCPADCFMFENLYNAIIGWSPLTGEMAVSYEVAEAIDRRSRKSFAMARYMMANAAQGEQDESFAD</sequence>
<evidence type="ECO:0000313" key="1">
    <source>
        <dbReference type="EMBL" id="KAJ3125470.1"/>
    </source>
</evidence>
<comment type="caution">
    <text evidence="1">The sequence shown here is derived from an EMBL/GenBank/DDBJ whole genome shotgun (WGS) entry which is preliminary data.</text>
</comment>
<dbReference type="EMBL" id="JADGJH010000607">
    <property type="protein sequence ID" value="KAJ3125470.1"/>
    <property type="molecule type" value="Genomic_DNA"/>
</dbReference>
<gene>
    <name evidence="1" type="ORF">HK100_010777</name>
</gene>
<dbReference type="Proteomes" id="UP001211907">
    <property type="component" value="Unassembled WGS sequence"/>
</dbReference>
<evidence type="ECO:0000313" key="2">
    <source>
        <dbReference type="Proteomes" id="UP001211907"/>
    </source>
</evidence>
<keyword evidence="2" id="KW-1185">Reference proteome</keyword>
<reference evidence="1" key="1">
    <citation type="submission" date="2020-05" db="EMBL/GenBank/DDBJ databases">
        <title>Phylogenomic resolution of chytrid fungi.</title>
        <authorList>
            <person name="Stajich J.E."/>
            <person name="Amses K."/>
            <person name="Simmons R."/>
            <person name="Seto K."/>
            <person name="Myers J."/>
            <person name="Bonds A."/>
            <person name="Quandt C.A."/>
            <person name="Barry K."/>
            <person name="Liu P."/>
            <person name="Grigoriev I."/>
            <person name="Longcore J.E."/>
            <person name="James T.Y."/>
        </authorList>
    </citation>
    <scope>NUCLEOTIDE SEQUENCE</scope>
    <source>
        <strain evidence="1">JEL0513</strain>
    </source>
</reference>
<proteinExistence type="predicted"/>
<protein>
    <submittedName>
        <fullName evidence="1">Uncharacterized protein</fullName>
    </submittedName>
</protein>
<name>A0AAD5T303_9FUNG</name>
<accession>A0AAD5T303</accession>